<reference evidence="2" key="1">
    <citation type="submission" date="2021-01" db="UniProtKB">
        <authorList>
            <consortium name="EnsemblMetazoa"/>
        </authorList>
    </citation>
    <scope>IDENTIFICATION</scope>
</reference>
<evidence type="ECO:0000313" key="3">
    <source>
        <dbReference type="Proteomes" id="UP000594262"/>
    </source>
</evidence>
<dbReference type="EnsemblMetazoa" id="CLYHEMT008441.1">
    <property type="protein sequence ID" value="CLYHEMP008441.1"/>
    <property type="gene ID" value="CLYHEMG008441"/>
</dbReference>
<sequence length="357" mass="40570">MIFCYLLCYLQLVFGEGFSPNVRYHAPHANASFNYSYVNLKYLKGHKLDITPLLAITVRNRTHCVRKCLSKKYVCQSINTEKVSEVSWDCEILSSDVYNNPGKLISHPEVVHSVLANRCLKSPCKEGERCIPDYTNDSYSCHVMSCLGIKRLEPNSPSGFYDVYINGGYKKLYCEMEDEGGGWVLLGNYSVPATNIRPRIIYGNLDQFEQLRNGDFLLDNKAYLSILKDWIDIKEFRFYCHKVSTGRTIHVMTAPQTTWGAYIHDYIFGKVDTPSCNPNCESKGVGEGINALPDDNSFMSSVGIGSVGWGLSEYRLYDGPFFRGGPNGYHFLLNQNRQDCDDEVQPASQATWRFYAR</sequence>
<dbReference type="SUPFAM" id="SSF56496">
    <property type="entry name" value="Fibrinogen C-terminal domain-like"/>
    <property type="match status" value="1"/>
</dbReference>
<keyword evidence="1" id="KW-0732">Signal</keyword>
<keyword evidence="3" id="KW-1185">Reference proteome</keyword>
<dbReference type="OrthoDB" id="5958120at2759"/>
<dbReference type="AlphaFoldDB" id="A0A7M5VE46"/>
<name>A0A7M5VE46_9CNID</name>
<evidence type="ECO:0008006" key="4">
    <source>
        <dbReference type="Google" id="ProtNLM"/>
    </source>
</evidence>
<dbReference type="InterPro" id="IPR036056">
    <property type="entry name" value="Fibrinogen-like_C"/>
</dbReference>
<dbReference type="RefSeq" id="XP_066925029.1">
    <property type="nucleotide sequence ID" value="XM_067068928.1"/>
</dbReference>
<accession>A0A7M5VE46</accession>
<proteinExistence type="predicted"/>
<evidence type="ECO:0000256" key="1">
    <source>
        <dbReference type="SAM" id="SignalP"/>
    </source>
</evidence>
<feature type="signal peptide" evidence="1">
    <location>
        <begin position="1"/>
        <end position="15"/>
    </location>
</feature>
<feature type="chain" id="PRO_5029486145" description="Fibrinogen C-terminal domain-containing protein" evidence="1">
    <location>
        <begin position="16"/>
        <end position="357"/>
    </location>
</feature>
<protein>
    <recommendedName>
        <fullName evidence="4">Fibrinogen C-terminal domain-containing protein</fullName>
    </recommendedName>
</protein>
<evidence type="ECO:0000313" key="2">
    <source>
        <dbReference type="EnsemblMetazoa" id="CLYHEMP008441.1"/>
    </source>
</evidence>
<dbReference type="GeneID" id="136812434"/>
<dbReference type="Proteomes" id="UP000594262">
    <property type="component" value="Unplaced"/>
</dbReference>
<dbReference type="NCBIfam" id="NF040941">
    <property type="entry name" value="GGGWT_bact"/>
    <property type="match status" value="1"/>
</dbReference>
<organism evidence="2 3">
    <name type="scientific">Clytia hemisphaerica</name>
    <dbReference type="NCBI Taxonomy" id="252671"/>
    <lineage>
        <taxon>Eukaryota</taxon>
        <taxon>Metazoa</taxon>
        <taxon>Cnidaria</taxon>
        <taxon>Hydrozoa</taxon>
        <taxon>Hydroidolina</taxon>
        <taxon>Leptothecata</taxon>
        <taxon>Obeliida</taxon>
        <taxon>Clytiidae</taxon>
        <taxon>Clytia</taxon>
    </lineage>
</organism>